<reference evidence="2" key="1">
    <citation type="submission" date="2023-07" db="EMBL/GenBank/DDBJ databases">
        <title>Biological control against Fusarium languescens, the causal agent of wilt in Jalapeno peppers, by a novel bacterial subspecies: Bacillus cabrialesii subsp. tritici TSO2.</title>
        <authorList>
            <person name="Montoya-Martinez A.C."/>
            <person name="Figueroa-Brambila K.M."/>
            <person name="Escalante-Beltran A."/>
            <person name="Lopez-Montoya N.D."/>
            <person name="Valenzuela-Ruiz V."/>
            <person name="Parra-Cota F.I."/>
            <person name="Estrada Alvarado M.I."/>
            <person name="De Los Santos Villalobos S."/>
        </authorList>
    </citation>
    <scope>NUCLEOTIDE SEQUENCE</scope>
    <source>
        <strain evidence="2">TSO2</strain>
    </source>
</reference>
<dbReference type="Gene3D" id="3.40.630.30">
    <property type="match status" value="1"/>
</dbReference>
<dbReference type="RefSeq" id="WP_213402434.1">
    <property type="nucleotide sequence ID" value="NZ_JAHBMK020000001.1"/>
</dbReference>
<dbReference type="PANTHER" id="PTHR31143:SF2">
    <property type="entry name" value="FR47-LIKE DOMAIN-CONTAINING PROTEIN-RELATED"/>
    <property type="match status" value="1"/>
</dbReference>
<accession>A0ABT9DGR6</accession>
<proteinExistence type="predicted"/>
<evidence type="ECO:0000313" key="2">
    <source>
        <dbReference type="EMBL" id="MDO8223857.1"/>
    </source>
</evidence>
<dbReference type="PROSITE" id="PS51186">
    <property type="entry name" value="GNAT"/>
    <property type="match status" value="1"/>
</dbReference>
<name>A0ABT9DGR6_9BACI</name>
<dbReference type="InterPro" id="IPR000182">
    <property type="entry name" value="GNAT_dom"/>
</dbReference>
<comment type="caution">
    <text evidence="2">The sequence shown here is derived from an EMBL/GenBank/DDBJ whole genome shotgun (WGS) entry which is preliminary data.</text>
</comment>
<organism evidence="2 3">
    <name type="scientific">Bacillus cabrialesii subsp. tritici</name>
    <dbReference type="NCBI Taxonomy" id="2944916"/>
    <lineage>
        <taxon>Bacteria</taxon>
        <taxon>Bacillati</taxon>
        <taxon>Bacillota</taxon>
        <taxon>Bacilli</taxon>
        <taxon>Bacillales</taxon>
        <taxon>Bacillaceae</taxon>
        <taxon>Bacillus</taxon>
        <taxon>Bacillus cabrialesii</taxon>
    </lineage>
</organism>
<dbReference type="PANTHER" id="PTHR31143">
    <property type="match status" value="1"/>
</dbReference>
<dbReference type="InterPro" id="IPR027365">
    <property type="entry name" value="GNAT_acetyltra_YdfB-like"/>
</dbReference>
<keyword evidence="2" id="KW-0808">Transferase</keyword>
<gene>
    <name evidence="2" type="ORF">KHP33_003040</name>
</gene>
<protein>
    <submittedName>
        <fullName evidence="2">GNAT family N-acetyltransferase</fullName>
        <ecNumber evidence="2">2.3.1.-</ecNumber>
    </submittedName>
</protein>
<evidence type="ECO:0000259" key="1">
    <source>
        <dbReference type="PROSITE" id="PS51186"/>
    </source>
</evidence>
<sequence>MQELPRGKYKGLKPLFDKTFCPTFVYAILEQTIPGVVYADDQTSPGSFFIGTESGIYFIAGEEGNHVFNDFISEYYEKQARAAKRFTLFSSNDAWDQVMKTILKDDLNQMKRMAFSFRQKPSKPPFELPKELVLKRIDEDIISISTEFNSAYYEEYWNSASHFSSQGFGFAVLHGNHVVSECTSIFLGGNRAEMDIYTLEEYRGMGLAYCAGSKFIEFCLENGMIPIWDCDVCNKSSITLAAKLGFKPVSEYTIYYSG</sequence>
<dbReference type="SUPFAM" id="SSF55729">
    <property type="entry name" value="Acyl-CoA N-acyltransferases (Nat)"/>
    <property type="match status" value="1"/>
</dbReference>
<dbReference type="Proteomes" id="UP001177121">
    <property type="component" value="Unassembled WGS sequence"/>
</dbReference>
<keyword evidence="3" id="KW-1185">Reference proteome</keyword>
<dbReference type="EC" id="2.3.1.-" evidence="2"/>
<keyword evidence="2" id="KW-0012">Acyltransferase</keyword>
<dbReference type="Pfam" id="PF12746">
    <property type="entry name" value="GNAT_acetyltran"/>
    <property type="match status" value="1"/>
</dbReference>
<feature type="domain" description="N-acetyltransferase" evidence="1">
    <location>
        <begin position="132"/>
        <end position="258"/>
    </location>
</feature>
<dbReference type="GO" id="GO:0016746">
    <property type="term" value="F:acyltransferase activity"/>
    <property type="evidence" value="ECO:0007669"/>
    <property type="project" value="UniProtKB-KW"/>
</dbReference>
<dbReference type="InterPro" id="IPR016181">
    <property type="entry name" value="Acyl_CoA_acyltransferase"/>
</dbReference>
<dbReference type="Gene3D" id="3.40.630.110">
    <property type="entry name" value="GNAT acetyltransferase-like"/>
    <property type="match status" value="1"/>
</dbReference>
<evidence type="ECO:0000313" key="3">
    <source>
        <dbReference type="Proteomes" id="UP001177121"/>
    </source>
</evidence>
<dbReference type="EMBL" id="JAHBMK020000001">
    <property type="protein sequence ID" value="MDO8223857.1"/>
    <property type="molecule type" value="Genomic_DNA"/>
</dbReference>
<dbReference type="InterPro" id="IPR042573">
    <property type="entry name" value="GNAT_acetyltra_N"/>
</dbReference>